<dbReference type="GO" id="GO:0015689">
    <property type="term" value="P:molybdate ion transport"/>
    <property type="evidence" value="ECO:0007669"/>
    <property type="project" value="TreeGrafter"/>
</dbReference>
<dbReference type="CDD" id="cd13540">
    <property type="entry name" value="PBP2_ModA_WtpA"/>
    <property type="match status" value="1"/>
</dbReference>
<dbReference type="EMBL" id="FMYU01000009">
    <property type="protein sequence ID" value="SDC78383.1"/>
    <property type="molecule type" value="Genomic_DNA"/>
</dbReference>
<dbReference type="InterPro" id="IPR050682">
    <property type="entry name" value="ModA/WtpA"/>
</dbReference>
<evidence type="ECO:0000313" key="3">
    <source>
        <dbReference type="EMBL" id="SDC78383.1"/>
    </source>
</evidence>
<dbReference type="PANTHER" id="PTHR30632:SF16">
    <property type="entry name" value="MOLYBDATE_TUNGSTATE-BINDING PROTEIN WTPA"/>
    <property type="match status" value="1"/>
</dbReference>
<evidence type="ECO:0000256" key="1">
    <source>
        <dbReference type="ARBA" id="ARBA00009438"/>
    </source>
</evidence>
<sequence length="309" mass="34681">MKLFSRLVLVIAVLFFASTSFASTLVVMQAGSLAKPFKEIEEAFNKTYHTNVKFQNEAFGSVKIVRMITDLHATPDIVELADYSLFPKDLMPKYTSWYLQFSTNQEVLAYTPKSKYAKQINSNNWYEILSKKDVSWGYGNPNLDLGGYTAVMVLKLASIYYHKPQLADYLLSHVNKNNIRPKAEDLIAYLKAGELDYAFEYLSIAKQYGLDYVQLPNEINFGDPKYAKYYSQVSFKLKSGKVAPGIPIIYGISIPNQAKHKELAAKFLAFLISKEGQKILSDSGQPAISPAIAVGDITQIPPVVKKLTK</sequence>
<name>A0A1G6PE08_9BACT</name>
<proteinExistence type="inferred from homology"/>
<dbReference type="Gene3D" id="3.40.190.10">
    <property type="entry name" value="Periplasmic binding protein-like II"/>
    <property type="match status" value="2"/>
</dbReference>
<dbReference type="Pfam" id="PF13531">
    <property type="entry name" value="SBP_bac_11"/>
    <property type="match status" value="1"/>
</dbReference>
<dbReference type="OrthoDB" id="9785015at2"/>
<keyword evidence="2" id="KW-0732">Signal</keyword>
<gene>
    <name evidence="3" type="ORF">SAMN05660835_01349</name>
</gene>
<reference evidence="4" key="1">
    <citation type="submission" date="2016-10" db="EMBL/GenBank/DDBJ databases">
        <authorList>
            <person name="Varghese N."/>
            <person name="Submissions S."/>
        </authorList>
    </citation>
    <scope>NUCLEOTIDE SEQUENCE [LARGE SCALE GENOMIC DNA]</scope>
    <source>
        <strain evidence="4">DSM 8415</strain>
    </source>
</reference>
<dbReference type="SUPFAM" id="SSF53850">
    <property type="entry name" value="Periplasmic binding protein-like II"/>
    <property type="match status" value="1"/>
</dbReference>
<keyword evidence="4" id="KW-1185">Reference proteome</keyword>
<dbReference type="AlphaFoldDB" id="A0A1G6PE08"/>
<dbReference type="RefSeq" id="WP_092129123.1">
    <property type="nucleotide sequence ID" value="NZ_FMYU01000009.1"/>
</dbReference>
<feature type="chain" id="PRO_5011643334" evidence="2">
    <location>
        <begin position="23"/>
        <end position="309"/>
    </location>
</feature>
<comment type="similarity">
    <text evidence="1">Belongs to the bacterial solute-binding protein 1 family. WtpA subfamily.</text>
</comment>
<organism evidence="3 4">
    <name type="scientific">Desulfurella multipotens</name>
    <dbReference type="NCBI Taxonomy" id="79269"/>
    <lineage>
        <taxon>Bacteria</taxon>
        <taxon>Pseudomonadati</taxon>
        <taxon>Campylobacterota</taxon>
        <taxon>Desulfurellia</taxon>
        <taxon>Desulfurellales</taxon>
        <taxon>Desulfurellaceae</taxon>
        <taxon>Desulfurella</taxon>
    </lineage>
</organism>
<protein>
    <submittedName>
        <fullName evidence="3">Molybdate/tungstate transport system substrate-binding protein</fullName>
    </submittedName>
</protein>
<evidence type="ECO:0000256" key="2">
    <source>
        <dbReference type="SAM" id="SignalP"/>
    </source>
</evidence>
<accession>A0A1G6PE08</accession>
<dbReference type="GO" id="GO:0030973">
    <property type="term" value="F:molybdate ion binding"/>
    <property type="evidence" value="ECO:0007669"/>
    <property type="project" value="TreeGrafter"/>
</dbReference>
<feature type="signal peptide" evidence="2">
    <location>
        <begin position="1"/>
        <end position="22"/>
    </location>
</feature>
<evidence type="ECO:0000313" key="4">
    <source>
        <dbReference type="Proteomes" id="UP000199411"/>
    </source>
</evidence>
<dbReference type="PANTHER" id="PTHR30632">
    <property type="entry name" value="MOLYBDATE-BINDING PERIPLASMIC PROTEIN"/>
    <property type="match status" value="1"/>
</dbReference>
<dbReference type="Proteomes" id="UP000199411">
    <property type="component" value="Unassembled WGS sequence"/>
</dbReference>